<evidence type="ECO:0000256" key="3">
    <source>
        <dbReference type="ARBA" id="ARBA00023163"/>
    </source>
</evidence>
<evidence type="ECO:0000313" key="6">
    <source>
        <dbReference type="Proteomes" id="UP000219193"/>
    </source>
</evidence>
<keyword evidence="6" id="KW-1185">Reference proteome</keyword>
<reference evidence="6" key="1">
    <citation type="submission" date="2017-09" db="EMBL/GenBank/DDBJ databases">
        <authorList>
            <person name="Varghese N."/>
            <person name="Submissions S."/>
        </authorList>
    </citation>
    <scope>NUCLEOTIDE SEQUENCE [LARGE SCALE GENOMIC DNA]</scope>
    <source>
        <strain evidence="6">CGMCC 1.12641</strain>
    </source>
</reference>
<feature type="domain" description="Cyclic nucleotide-binding" evidence="4">
    <location>
        <begin position="11"/>
        <end position="80"/>
    </location>
</feature>
<keyword evidence="3" id="KW-0804">Transcription</keyword>
<name>A0A285X1W3_9FLAO</name>
<evidence type="ECO:0000256" key="2">
    <source>
        <dbReference type="ARBA" id="ARBA00023125"/>
    </source>
</evidence>
<keyword evidence="2" id="KW-0238">DNA-binding</keyword>
<dbReference type="EMBL" id="OCMF01000001">
    <property type="protein sequence ID" value="SOC79288.1"/>
    <property type="molecule type" value="Genomic_DNA"/>
</dbReference>
<proteinExistence type="predicted"/>
<dbReference type="InterPro" id="IPR000595">
    <property type="entry name" value="cNMP-bd_dom"/>
</dbReference>
<organism evidence="5 6">
    <name type="scientific">Salinimicrobium sediminis</name>
    <dbReference type="NCBI Taxonomy" id="1343891"/>
    <lineage>
        <taxon>Bacteria</taxon>
        <taxon>Pseudomonadati</taxon>
        <taxon>Bacteroidota</taxon>
        <taxon>Flavobacteriia</taxon>
        <taxon>Flavobacteriales</taxon>
        <taxon>Flavobacteriaceae</taxon>
        <taxon>Salinimicrobium</taxon>
    </lineage>
</organism>
<dbReference type="PROSITE" id="PS50042">
    <property type="entry name" value="CNMP_BINDING_3"/>
    <property type="match status" value="1"/>
</dbReference>
<dbReference type="RefSeq" id="WP_097055031.1">
    <property type="nucleotide sequence ID" value="NZ_OCMF01000001.1"/>
</dbReference>
<evidence type="ECO:0000256" key="1">
    <source>
        <dbReference type="ARBA" id="ARBA00023015"/>
    </source>
</evidence>
<gene>
    <name evidence="5" type="ORF">SAMN06296241_0809</name>
</gene>
<dbReference type="SUPFAM" id="SSF51206">
    <property type="entry name" value="cAMP-binding domain-like"/>
    <property type="match status" value="1"/>
</dbReference>
<dbReference type="SMART" id="SM00419">
    <property type="entry name" value="HTH_CRP"/>
    <property type="match status" value="1"/>
</dbReference>
<sequence length="221" mass="25606">MDKSLILKRKLYHQYSEIFEDALLQEILEVGFMKKIKSGDLLIDIGDELTHIPLILNGVVKIIRQDKEGYELTLFYLEPGHTCAISFANCINKKKSIFRGTTESDVEAVFIPVNSVDEWLVKYKSWRHFIIDSYHFRLLEMVDSIDSLAFLTLSNRIWKYLTDKVKIAKDIDLGITHQNIASDLNSSRVVVTRILQKLHDEGKIYSTRNKVKVLELFDKAL</sequence>
<dbReference type="InterPro" id="IPR036388">
    <property type="entry name" value="WH-like_DNA-bd_sf"/>
</dbReference>
<evidence type="ECO:0000259" key="4">
    <source>
        <dbReference type="PROSITE" id="PS50042"/>
    </source>
</evidence>
<dbReference type="InterPro" id="IPR012318">
    <property type="entry name" value="HTH_CRP"/>
</dbReference>
<dbReference type="GO" id="GO:0006355">
    <property type="term" value="P:regulation of DNA-templated transcription"/>
    <property type="evidence" value="ECO:0007669"/>
    <property type="project" value="InterPro"/>
</dbReference>
<dbReference type="InterPro" id="IPR018490">
    <property type="entry name" value="cNMP-bd_dom_sf"/>
</dbReference>
<dbReference type="InterPro" id="IPR014710">
    <property type="entry name" value="RmlC-like_jellyroll"/>
</dbReference>
<evidence type="ECO:0000313" key="5">
    <source>
        <dbReference type="EMBL" id="SOC79288.1"/>
    </source>
</evidence>
<dbReference type="InterPro" id="IPR036390">
    <property type="entry name" value="WH_DNA-bd_sf"/>
</dbReference>
<dbReference type="AlphaFoldDB" id="A0A285X1W3"/>
<dbReference type="Proteomes" id="UP000219193">
    <property type="component" value="Unassembled WGS sequence"/>
</dbReference>
<dbReference type="Gene3D" id="1.10.10.10">
    <property type="entry name" value="Winged helix-like DNA-binding domain superfamily/Winged helix DNA-binding domain"/>
    <property type="match status" value="1"/>
</dbReference>
<dbReference type="Gene3D" id="2.60.120.10">
    <property type="entry name" value="Jelly Rolls"/>
    <property type="match status" value="1"/>
</dbReference>
<dbReference type="Pfam" id="PF13545">
    <property type="entry name" value="HTH_Crp_2"/>
    <property type="match status" value="1"/>
</dbReference>
<dbReference type="SUPFAM" id="SSF46785">
    <property type="entry name" value="Winged helix' DNA-binding domain"/>
    <property type="match status" value="1"/>
</dbReference>
<dbReference type="CDD" id="cd00038">
    <property type="entry name" value="CAP_ED"/>
    <property type="match status" value="1"/>
</dbReference>
<dbReference type="Pfam" id="PF00027">
    <property type="entry name" value="cNMP_binding"/>
    <property type="match status" value="1"/>
</dbReference>
<protein>
    <submittedName>
        <fullName evidence="5">CRP/FNR family transcriptional regulator, anaerobic regulatory protein</fullName>
    </submittedName>
</protein>
<dbReference type="OrthoDB" id="9776746at2"/>
<keyword evidence="1" id="KW-0805">Transcription regulation</keyword>
<dbReference type="GO" id="GO:0003677">
    <property type="term" value="F:DNA binding"/>
    <property type="evidence" value="ECO:0007669"/>
    <property type="project" value="UniProtKB-KW"/>
</dbReference>
<accession>A0A285X1W3</accession>